<keyword evidence="3" id="KW-1185">Reference proteome</keyword>
<proteinExistence type="predicted"/>
<name>A0A1E5RT52_9ASCO</name>
<comment type="caution">
    <text evidence="2">The sequence shown here is derived from an EMBL/GenBank/DDBJ whole genome shotgun (WGS) entry which is preliminary data.</text>
</comment>
<reference evidence="3" key="1">
    <citation type="journal article" date="2016" name="Genome Announc.">
        <title>Genome sequences of three species of Hanseniaspora isolated from spontaneous wine fermentations.</title>
        <authorList>
            <person name="Sternes P.R."/>
            <person name="Lee D."/>
            <person name="Kutyna D.R."/>
            <person name="Borneman A.R."/>
        </authorList>
    </citation>
    <scope>NUCLEOTIDE SEQUENCE [LARGE SCALE GENOMIC DNA]</scope>
    <source>
        <strain evidence="3">AWRI3578</strain>
    </source>
</reference>
<protein>
    <submittedName>
        <fullName evidence="2">Uncharacterized protein</fullName>
    </submittedName>
</protein>
<feature type="compositionally biased region" description="Basic and acidic residues" evidence="1">
    <location>
        <begin position="121"/>
        <end position="137"/>
    </location>
</feature>
<feature type="region of interest" description="Disordered" evidence="1">
    <location>
        <begin position="159"/>
        <end position="213"/>
    </location>
</feature>
<accession>A0A1E5RT52</accession>
<evidence type="ECO:0000313" key="2">
    <source>
        <dbReference type="EMBL" id="OEJ90034.1"/>
    </source>
</evidence>
<feature type="region of interest" description="Disordered" evidence="1">
    <location>
        <begin position="96"/>
        <end position="146"/>
    </location>
</feature>
<dbReference type="Proteomes" id="UP000095605">
    <property type="component" value="Unassembled WGS sequence"/>
</dbReference>
<sequence length="520" mass="59829">MSNDNDGEHTPYEVDYDNISKSKMRSFRVKNKFSKLLEDSATVDGMGSHGTEYDNLKAKMREKYLKKDSDVGVSQIDTTVIQLQEALTKTKSILKSLENKESPHLKSLRERAQNAGEEIQQETHESENSPVEQKEDVPEVSDVELDDEMIDDIVEEVEEEELENTNEVSNHESEEENDSVNTESTQKYQLKFESDPQEEEESKSKESIVDNSQQQSVFGQVSLTFDSSLQPSTTNYTDESSGKEIYLADLAGNDFFYSFDGHSIHKKSQILTENNTDEVILDIDAWNESIAEFEEDKLEEITTFSINKFNSVFLLTSHVNGDINLWNISNGKIVEKAQKVLKVSHSLVQNRELLVDRAPKAKPDGYLKSRNGKFFNKYDYKIVDNFHSSKRLNQLDENGVEWIYPYINKLQWISPFAFVSMCSRSGYIYHWDILPFIKHDLEFKKSDDENAGKWSSEDIQNNLLTFKQSMGGRRRDRSPKYLEEASIKTRNLHSFGFLSDPTHYYAVTNDGSIVLYNPLE</sequence>
<feature type="compositionally biased region" description="Basic and acidic residues" evidence="1">
    <location>
        <begin position="97"/>
        <end position="112"/>
    </location>
</feature>
<gene>
    <name evidence="2" type="ORF">AWRI3578_g798</name>
</gene>
<dbReference type="EMBL" id="LPNL01000003">
    <property type="protein sequence ID" value="OEJ90034.1"/>
    <property type="molecule type" value="Genomic_DNA"/>
</dbReference>
<dbReference type="SUPFAM" id="SSF50978">
    <property type="entry name" value="WD40 repeat-like"/>
    <property type="match status" value="1"/>
</dbReference>
<evidence type="ECO:0000313" key="3">
    <source>
        <dbReference type="Proteomes" id="UP000095605"/>
    </source>
</evidence>
<dbReference type="InterPro" id="IPR036322">
    <property type="entry name" value="WD40_repeat_dom_sf"/>
</dbReference>
<evidence type="ECO:0000256" key="1">
    <source>
        <dbReference type="SAM" id="MobiDB-lite"/>
    </source>
</evidence>
<dbReference type="AlphaFoldDB" id="A0A1E5RT52"/>
<organism evidence="2 3">
    <name type="scientific">Hanseniaspora opuntiae</name>
    <dbReference type="NCBI Taxonomy" id="211096"/>
    <lineage>
        <taxon>Eukaryota</taxon>
        <taxon>Fungi</taxon>
        <taxon>Dikarya</taxon>
        <taxon>Ascomycota</taxon>
        <taxon>Saccharomycotina</taxon>
        <taxon>Saccharomycetes</taxon>
        <taxon>Saccharomycodales</taxon>
        <taxon>Saccharomycodaceae</taxon>
        <taxon>Hanseniaspora</taxon>
    </lineage>
</organism>
<dbReference type="OrthoDB" id="3973252at2759"/>